<sequence>MERKTKVHAENGKHDLTITREFDLPVDLLFRAHTDPEIFEEWMSHEYGKTKVIKLETRKHGGYLFQTTDANGNVVFQANGVIHEFIPGKKIIRTFEMANSPFEVQLEYLEFEPVSEETSKLRMHVIYRTGELRDEHLKMPFEWGLNMAHDRLQHIVSKLK</sequence>
<proteinExistence type="inferred from homology"/>
<dbReference type="Proteomes" id="UP000192276">
    <property type="component" value="Unassembled WGS sequence"/>
</dbReference>
<dbReference type="SUPFAM" id="SSF55961">
    <property type="entry name" value="Bet v1-like"/>
    <property type="match status" value="1"/>
</dbReference>
<reference evidence="4" key="1">
    <citation type="submission" date="2016-04" db="EMBL/GenBank/DDBJ databases">
        <authorList>
            <person name="Chen L."/>
            <person name="Zhuang W."/>
            <person name="Wang G."/>
        </authorList>
    </citation>
    <scope>NUCLEOTIDE SEQUENCE [LARGE SCALE GENOMIC DNA]</scope>
    <source>
        <strain evidence="4">208</strain>
    </source>
</reference>
<dbReference type="RefSeq" id="WP_081170015.1">
    <property type="nucleotide sequence ID" value="NZ_LWBP01000220.1"/>
</dbReference>
<dbReference type="STRING" id="550983.A4R26_29985"/>
<gene>
    <name evidence="3" type="ORF">A4R26_29985</name>
</gene>
<dbReference type="InterPro" id="IPR023393">
    <property type="entry name" value="START-like_dom_sf"/>
</dbReference>
<comment type="similarity">
    <text evidence="1">Belongs to the AHA1 family.</text>
</comment>
<evidence type="ECO:0000256" key="1">
    <source>
        <dbReference type="ARBA" id="ARBA00006817"/>
    </source>
</evidence>
<feature type="domain" description="Activator of Hsp90 ATPase homologue 1/2-like C-terminal" evidence="2">
    <location>
        <begin position="23"/>
        <end position="156"/>
    </location>
</feature>
<protein>
    <submittedName>
        <fullName evidence="3">ATPase</fullName>
    </submittedName>
</protein>
<dbReference type="InterPro" id="IPR013538">
    <property type="entry name" value="ASHA1/2-like_C"/>
</dbReference>
<comment type="caution">
    <text evidence="3">The sequence shown here is derived from an EMBL/GenBank/DDBJ whole genome shotgun (WGS) entry which is preliminary data.</text>
</comment>
<evidence type="ECO:0000313" key="3">
    <source>
        <dbReference type="EMBL" id="OQP50258.1"/>
    </source>
</evidence>
<accession>A0A1V9EVS7</accession>
<dbReference type="OrthoDB" id="118413at2"/>
<dbReference type="Pfam" id="PF08327">
    <property type="entry name" value="AHSA1"/>
    <property type="match status" value="1"/>
</dbReference>
<evidence type="ECO:0000259" key="2">
    <source>
        <dbReference type="Pfam" id="PF08327"/>
    </source>
</evidence>
<evidence type="ECO:0000313" key="4">
    <source>
        <dbReference type="Proteomes" id="UP000192276"/>
    </source>
</evidence>
<organism evidence="3 4">
    <name type="scientific">Niastella populi</name>
    <dbReference type="NCBI Taxonomy" id="550983"/>
    <lineage>
        <taxon>Bacteria</taxon>
        <taxon>Pseudomonadati</taxon>
        <taxon>Bacteroidota</taxon>
        <taxon>Chitinophagia</taxon>
        <taxon>Chitinophagales</taxon>
        <taxon>Chitinophagaceae</taxon>
        <taxon>Niastella</taxon>
    </lineage>
</organism>
<dbReference type="Gene3D" id="3.30.530.20">
    <property type="match status" value="1"/>
</dbReference>
<keyword evidence="4" id="KW-1185">Reference proteome</keyword>
<dbReference type="AlphaFoldDB" id="A0A1V9EVS7"/>
<name>A0A1V9EVS7_9BACT</name>
<dbReference type="EMBL" id="LWBP01000220">
    <property type="protein sequence ID" value="OQP50258.1"/>
    <property type="molecule type" value="Genomic_DNA"/>
</dbReference>